<evidence type="ECO:0000256" key="4">
    <source>
        <dbReference type="ARBA" id="ARBA00022801"/>
    </source>
</evidence>
<dbReference type="GO" id="GO:0006508">
    <property type="term" value="P:proteolysis"/>
    <property type="evidence" value="ECO:0007669"/>
    <property type="project" value="UniProtKB-KW"/>
</dbReference>
<dbReference type="NCBIfam" id="NF033678">
    <property type="entry name" value="C69_fam_dipept"/>
    <property type="match status" value="1"/>
</dbReference>
<dbReference type="EC" id="3.4.-.-" evidence="6"/>
<dbReference type="PANTHER" id="PTHR12994">
    <property type="entry name" value="SECERNIN"/>
    <property type="match status" value="1"/>
</dbReference>
<dbReference type="AlphaFoldDB" id="A0A0K2LBE2"/>
<dbReference type="STRING" id="1074467.JP39_04205"/>
<reference evidence="7 8" key="1">
    <citation type="submission" date="2015-08" db="EMBL/GenBank/DDBJ databases">
        <title>Genomic sequence of Lactobacillus heilongjiangensis DSM 28069, isolated from Chinese traditional pickle.</title>
        <authorList>
            <person name="Jiang X."/>
            <person name="Zheng B."/>
            <person name="Cheng H."/>
        </authorList>
    </citation>
    <scope>NUCLEOTIDE SEQUENCE [LARGE SCALE GENOMIC DNA]</scope>
    <source>
        <strain evidence="7 8">DSM 28069</strain>
    </source>
</reference>
<dbReference type="PANTHER" id="PTHR12994:SF17">
    <property type="entry name" value="LD30995P"/>
    <property type="match status" value="1"/>
</dbReference>
<dbReference type="InterPro" id="IPR047804">
    <property type="entry name" value="C69_dipept_A-like"/>
</dbReference>
<dbReference type="OrthoDB" id="9764088at2"/>
<evidence type="ECO:0000256" key="6">
    <source>
        <dbReference type="RuleBase" id="RU364089"/>
    </source>
</evidence>
<name>A0A0K2LBE2_9LACO</name>
<evidence type="ECO:0000313" key="8">
    <source>
        <dbReference type="Proteomes" id="UP000061546"/>
    </source>
</evidence>
<dbReference type="Gene3D" id="3.60.60.10">
    <property type="entry name" value="Penicillin V Acylase, Chain A"/>
    <property type="match status" value="1"/>
</dbReference>
<evidence type="ECO:0000256" key="1">
    <source>
        <dbReference type="ARBA" id="ARBA00001670"/>
    </source>
</evidence>
<dbReference type="GO" id="GO:0070004">
    <property type="term" value="F:cysteine-type exopeptidase activity"/>
    <property type="evidence" value="ECO:0007669"/>
    <property type="project" value="InterPro"/>
</dbReference>
<accession>A0A0K2LBE2</accession>
<proteinExistence type="inferred from homology"/>
<dbReference type="Pfam" id="PF03577">
    <property type="entry name" value="Peptidase_C69"/>
    <property type="match status" value="1"/>
</dbReference>
<evidence type="ECO:0000256" key="2">
    <source>
        <dbReference type="ARBA" id="ARBA00007225"/>
    </source>
</evidence>
<dbReference type="EMBL" id="CP012559">
    <property type="protein sequence ID" value="ALB28622.1"/>
    <property type="molecule type" value="Genomic_DNA"/>
</dbReference>
<keyword evidence="3 6" id="KW-0645">Protease</keyword>
<gene>
    <name evidence="7" type="ORF">JP39_04205</name>
</gene>
<comment type="similarity">
    <text evidence="2 6">Belongs to the peptidase C69 family.</text>
</comment>
<organism evidence="7 8">
    <name type="scientific">Companilactobacillus heilongjiangensis</name>
    <dbReference type="NCBI Taxonomy" id="1074467"/>
    <lineage>
        <taxon>Bacteria</taxon>
        <taxon>Bacillati</taxon>
        <taxon>Bacillota</taxon>
        <taxon>Bacilli</taxon>
        <taxon>Lactobacillales</taxon>
        <taxon>Lactobacillaceae</taxon>
        <taxon>Companilactobacillus</taxon>
    </lineage>
</organism>
<dbReference type="RefSeq" id="WP_041500778.1">
    <property type="nucleotide sequence ID" value="NZ_BJDV01000012.1"/>
</dbReference>
<keyword evidence="4 6" id="KW-0378">Hydrolase</keyword>
<evidence type="ECO:0000256" key="3">
    <source>
        <dbReference type="ARBA" id="ARBA00022670"/>
    </source>
</evidence>
<keyword evidence="8" id="KW-1185">Reference proteome</keyword>
<comment type="catalytic activity">
    <reaction evidence="1">
        <text>an L-aminoacyl-L-amino acid + H2O = 2 an L-alpha-amino acid</text>
        <dbReference type="Rhea" id="RHEA:48940"/>
        <dbReference type="ChEBI" id="CHEBI:15377"/>
        <dbReference type="ChEBI" id="CHEBI:59869"/>
        <dbReference type="ChEBI" id="CHEBI:77460"/>
        <dbReference type="EC" id="3.4.13.19"/>
    </reaction>
</comment>
<dbReference type="Proteomes" id="UP000061546">
    <property type="component" value="Chromosome"/>
</dbReference>
<dbReference type="GO" id="GO:0016805">
    <property type="term" value="F:dipeptidase activity"/>
    <property type="evidence" value="ECO:0007669"/>
    <property type="project" value="UniProtKB-KW"/>
</dbReference>
<protein>
    <recommendedName>
        <fullName evidence="6">Dipeptidase</fullName>
        <ecNumber evidence="6">3.4.-.-</ecNumber>
    </recommendedName>
</protein>
<keyword evidence="5 6" id="KW-0224">Dipeptidase</keyword>
<evidence type="ECO:0000313" key="7">
    <source>
        <dbReference type="EMBL" id="ALB28622.1"/>
    </source>
</evidence>
<dbReference type="InterPro" id="IPR005322">
    <property type="entry name" value="Peptidase_C69"/>
</dbReference>
<evidence type="ECO:0000256" key="5">
    <source>
        <dbReference type="ARBA" id="ARBA00022997"/>
    </source>
</evidence>
<dbReference type="KEGG" id="lhi:JP39_04205"/>
<sequence length="476" mass="54112">MALEYNKSSLSACTSILIGKKATVDGSTIIGRNEDAKASWPKHFVIHEHKEFTDDQKFVSKANDFQMDLPKIRYKYSATPEWTFKEGLFEEDGFNEYGVGMSATESAYSNQRVLGVDPLDENGIGEEAMITVVLPYVKTAREGVLRLGKIIEDHGTCETNGVLFSDKDEVWYFESGSGHYWVAQRIPDDSYAVVANQLAIQEIDFNDSDNFLYRKDIKEFVSGNHLNTRPDGFNFREIFGTHDLSDEIYSTPRVWWGQQQFSGPTDESPESEDLAFVKKANRLLSVDDAQDYLASHYQKTEFDPLNKSANNKRYRPISLAKTQESHVLQIRPDMAPEIACVQWLAMGVASQSVYVPFYMGMTDTPAEYQVGELPYDSKSAYWTYKLAGVLLDGHYKELGKDFQAKQKDINITLRKKLNDFDREALSKDDDKLPNYLTEASFEMAKISLDGYKELIAQLITDSTDFSPLNFKTDMNL</sequence>